<dbReference type="GO" id="GO:0003677">
    <property type="term" value="F:DNA binding"/>
    <property type="evidence" value="ECO:0007669"/>
    <property type="project" value="InterPro"/>
</dbReference>
<evidence type="ECO:0000256" key="6">
    <source>
        <dbReference type="PIRSR" id="PIRSR604808-3"/>
    </source>
</evidence>
<keyword evidence="2 5" id="KW-0479">Metal-binding</keyword>
<dbReference type="Proteomes" id="UP000254181">
    <property type="component" value="Unassembled WGS sequence"/>
</dbReference>
<dbReference type="Pfam" id="PF03372">
    <property type="entry name" value="Exo_endo_phos"/>
    <property type="match status" value="1"/>
</dbReference>
<keyword evidence="8" id="KW-0540">Nuclease</keyword>
<dbReference type="GO" id="GO:0046872">
    <property type="term" value="F:metal ion binding"/>
    <property type="evidence" value="ECO:0007669"/>
    <property type="project" value="UniProtKB-KW"/>
</dbReference>
<dbReference type="EMBL" id="UGEM01000004">
    <property type="protein sequence ID" value="STP19694.1"/>
    <property type="molecule type" value="Genomic_DNA"/>
</dbReference>
<dbReference type="PANTHER" id="PTHR43250:SF2">
    <property type="entry name" value="EXODEOXYRIBONUCLEASE III"/>
    <property type="match status" value="1"/>
</dbReference>
<feature type="binding site" evidence="5">
    <location>
        <position position="153"/>
    </location>
    <ligand>
        <name>Mg(2+)</name>
        <dbReference type="ChEBI" id="CHEBI:18420"/>
        <label>1</label>
    </ligand>
</feature>
<dbReference type="GO" id="GO:0004519">
    <property type="term" value="F:endonuclease activity"/>
    <property type="evidence" value="ECO:0007669"/>
    <property type="project" value="InterPro"/>
</dbReference>
<dbReference type="InterPro" id="IPR036691">
    <property type="entry name" value="Endo/exonu/phosph_ase_sf"/>
</dbReference>
<feature type="binding site" evidence="5">
    <location>
        <position position="7"/>
    </location>
    <ligand>
        <name>Mg(2+)</name>
        <dbReference type="ChEBI" id="CHEBI:18420"/>
        <label>1</label>
    </ligand>
</feature>
<dbReference type="Gene3D" id="3.60.10.10">
    <property type="entry name" value="Endonuclease/exonuclease/phosphatase"/>
    <property type="match status" value="1"/>
</dbReference>
<dbReference type="NCBIfam" id="TIGR00633">
    <property type="entry name" value="xth"/>
    <property type="match status" value="1"/>
</dbReference>
<keyword evidence="4 5" id="KW-0460">Magnesium</keyword>
<evidence type="ECO:0000259" key="7">
    <source>
        <dbReference type="Pfam" id="PF03372"/>
    </source>
</evidence>
<keyword evidence="3 8" id="KW-0378">Hydrolase</keyword>
<feature type="site" description="Transition state stabilizer" evidence="6">
    <location>
        <position position="153"/>
    </location>
</feature>
<comment type="cofactor">
    <cofactor evidence="5">
        <name>Mg(2+)</name>
        <dbReference type="ChEBI" id="CHEBI:18420"/>
    </cofactor>
    <cofactor evidence="5">
        <name>Mn(2+)</name>
        <dbReference type="ChEBI" id="CHEBI:29035"/>
    </cofactor>
    <text evidence="5">Probably binds two magnesium or manganese ions per subunit.</text>
</comment>
<reference evidence="8 9" key="1">
    <citation type="submission" date="2018-06" db="EMBL/GenBank/DDBJ databases">
        <authorList>
            <consortium name="Pathogen Informatics"/>
            <person name="Doyle S."/>
        </authorList>
    </citation>
    <scope>NUCLEOTIDE SEQUENCE [LARGE SCALE GENOMIC DNA]</scope>
    <source>
        <strain evidence="8 9">NCTC9075</strain>
    </source>
</reference>
<dbReference type="NCBIfam" id="TIGR00195">
    <property type="entry name" value="exoDNase_III"/>
    <property type="match status" value="1"/>
</dbReference>
<dbReference type="PROSITE" id="PS51435">
    <property type="entry name" value="AP_NUCLEASE_F1_4"/>
    <property type="match status" value="1"/>
</dbReference>
<dbReference type="AlphaFoldDB" id="A0A377K7Q6"/>
<dbReference type="InterPro" id="IPR037493">
    <property type="entry name" value="ExoIII-like"/>
</dbReference>
<organism evidence="8 9">
    <name type="scientific">Escherichia coli</name>
    <dbReference type="NCBI Taxonomy" id="562"/>
    <lineage>
        <taxon>Bacteria</taxon>
        <taxon>Pseudomonadati</taxon>
        <taxon>Pseudomonadota</taxon>
        <taxon>Gammaproteobacteria</taxon>
        <taxon>Enterobacterales</taxon>
        <taxon>Enterobacteriaceae</taxon>
        <taxon>Escherichia</taxon>
    </lineage>
</organism>
<dbReference type="PROSITE" id="PS00726">
    <property type="entry name" value="AP_NUCLEASE_F1_1"/>
    <property type="match status" value="1"/>
</dbReference>
<dbReference type="NCBIfam" id="NF008733">
    <property type="entry name" value="PRK11756.1"/>
    <property type="match status" value="1"/>
</dbReference>
<evidence type="ECO:0000256" key="1">
    <source>
        <dbReference type="ARBA" id="ARBA00007092"/>
    </source>
</evidence>
<dbReference type="SUPFAM" id="SSF56219">
    <property type="entry name" value="DNase I-like"/>
    <property type="match status" value="1"/>
</dbReference>
<dbReference type="InterPro" id="IPR004808">
    <property type="entry name" value="AP_endonuc_1"/>
</dbReference>
<name>A0A377K7Q6_ECOLX</name>
<dbReference type="InterPro" id="IPR005135">
    <property type="entry name" value="Endo/exonuclease/phosphatase"/>
</dbReference>
<keyword evidence="5" id="KW-0464">Manganese</keyword>
<dbReference type="InterPro" id="IPR020847">
    <property type="entry name" value="AP_endonuclease_F1_BS"/>
</dbReference>
<dbReference type="GO" id="GO:0006281">
    <property type="term" value="P:DNA repair"/>
    <property type="evidence" value="ECO:0007669"/>
    <property type="project" value="InterPro"/>
</dbReference>
<feature type="binding site" evidence="5">
    <location>
        <position position="34"/>
    </location>
    <ligand>
        <name>Mg(2+)</name>
        <dbReference type="ChEBI" id="CHEBI:18420"/>
        <label>1</label>
    </ligand>
</feature>
<protein>
    <submittedName>
        <fullName evidence="8">Exonuclease III</fullName>
        <ecNumber evidence="8">3.1.11.2</ecNumber>
    </submittedName>
</protein>
<accession>A0A377K7Q6</accession>
<dbReference type="PANTHER" id="PTHR43250">
    <property type="entry name" value="EXODEOXYRIBONUCLEASE III"/>
    <property type="match status" value="1"/>
</dbReference>
<evidence type="ECO:0000313" key="8">
    <source>
        <dbReference type="EMBL" id="STP19694.1"/>
    </source>
</evidence>
<evidence type="ECO:0000313" key="9">
    <source>
        <dbReference type="Proteomes" id="UP000254181"/>
    </source>
</evidence>
<keyword evidence="8" id="KW-0269">Exonuclease</keyword>
<feature type="binding site" evidence="5">
    <location>
        <position position="151"/>
    </location>
    <ligand>
        <name>Mg(2+)</name>
        <dbReference type="ChEBI" id="CHEBI:18420"/>
        <label>1</label>
    </ligand>
</feature>
<feature type="domain" description="Endonuclease/exonuclease/phosphatase" evidence="7">
    <location>
        <begin position="4"/>
        <end position="161"/>
    </location>
</feature>
<dbReference type="EC" id="3.1.11.2" evidence="8"/>
<proteinExistence type="inferred from homology"/>
<evidence type="ECO:0000256" key="4">
    <source>
        <dbReference type="ARBA" id="ARBA00022842"/>
    </source>
</evidence>
<evidence type="ECO:0000256" key="3">
    <source>
        <dbReference type="ARBA" id="ARBA00022801"/>
    </source>
</evidence>
<sequence>MKFVSFNINGLRARPHQLEAIVEKHQPDVIGLQETKVHDDMFPLEEVAKLGYNVFYHGQKGHYGVALLTKETPIAVRRGFPGDDEEAQRRIIMAEIPSPLGNVTVINGYFPQGESRDHPIKFPAKAQFYQNLQNYLETELKRENPVLIMGDMNISPGDLDIGIGEEKP</sequence>
<evidence type="ECO:0000256" key="5">
    <source>
        <dbReference type="PIRSR" id="PIRSR604808-2"/>
    </source>
</evidence>
<evidence type="ECO:0000256" key="2">
    <source>
        <dbReference type="ARBA" id="ARBA00022723"/>
    </source>
</evidence>
<comment type="similarity">
    <text evidence="1">Belongs to the DNA repair enzymes AP/ExoA family.</text>
</comment>
<gene>
    <name evidence="8" type="primary">xthA_2</name>
    <name evidence="8" type="ORF">NCTC9075_03122</name>
</gene>
<dbReference type="GO" id="GO:0008311">
    <property type="term" value="F:double-stranded DNA 3'-5' DNA exonuclease activity"/>
    <property type="evidence" value="ECO:0007669"/>
    <property type="project" value="UniProtKB-EC"/>
</dbReference>